<accession>U2KU45</accession>
<dbReference type="AlphaFoldDB" id="U2KU45"/>
<gene>
    <name evidence="2" type="ORF">RUMCAL_01631</name>
</gene>
<organism evidence="2 3">
    <name type="scientific">Ruminococcus callidus ATCC 27760</name>
    <dbReference type="NCBI Taxonomy" id="411473"/>
    <lineage>
        <taxon>Bacteria</taxon>
        <taxon>Bacillati</taxon>
        <taxon>Bacillota</taxon>
        <taxon>Clostridia</taxon>
        <taxon>Eubacteriales</taxon>
        <taxon>Oscillospiraceae</taxon>
        <taxon>Ruminococcus</taxon>
    </lineage>
</organism>
<dbReference type="Pfam" id="PF24726">
    <property type="entry name" value="DUF7678"/>
    <property type="match status" value="1"/>
</dbReference>
<evidence type="ECO:0000259" key="1">
    <source>
        <dbReference type="Pfam" id="PF24726"/>
    </source>
</evidence>
<evidence type="ECO:0000313" key="3">
    <source>
        <dbReference type="Proteomes" id="UP000016662"/>
    </source>
</evidence>
<name>U2KU45_9FIRM</name>
<dbReference type="Proteomes" id="UP000016662">
    <property type="component" value="Unassembled WGS sequence"/>
</dbReference>
<sequence length="104" mass="12183">MPKFSLTSLLVYGNIHHAKRQKQRKLEEKTMWTEGTIQVGTSTFHYWVKHYEEPSTFGYEEGRASKISLRRNGKTVFNFDRGMDIPPEDEETETALAILLKQYN</sequence>
<proteinExistence type="predicted"/>
<dbReference type="PATRIC" id="fig|411473.3.peg.1333"/>
<dbReference type="eggNOG" id="ENOG50337RI">
    <property type="taxonomic scope" value="Bacteria"/>
</dbReference>
<feature type="domain" description="DUF7678" evidence="1">
    <location>
        <begin position="31"/>
        <end position="104"/>
    </location>
</feature>
<reference evidence="2 3" key="1">
    <citation type="submission" date="2013-07" db="EMBL/GenBank/DDBJ databases">
        <authorList>
            <person name="Weinstock G."/>
            <person name="Sodergren E."/>
            <person name="Wylie T."/>
            <person name="Fulton L."/>
            <person name="Fulton R."/>
            <person name="Fronick C."/>
            <person name="O'Laughlin M."/>
            <person name="Godfrey J."/>
            <person name="Miner T."/>
            <person name="Herter B."/>
            <person name="Appelbaum E."/>
            <person name="Cordes M."/>
            <person name="Lek S."/>
            <person name="Wollam A."/>
            <person name="Pepin K.H."/>
            <person name="Palsikar V.B."/>
            <person name="Mitreva M."/>
            <person name="Wilson R.K."/>
        </authorList>
    </citation>
    <scope>NUCLEOTIDE SEQUENCE [LARGE SCALE GENOMIC DNA]</scope>
    <source>
        <strain evidence="2 3">ATCC 27760</strain>
    </source>
</reference>
<keyword evidence="3" id="KW-1185">Reference proteome</keyword>
<evidence type="ECO:0000313" key="2">
    <source>
        <dbReference type="EMBL" id="ERJ95575.1"/>
    </source>
</evidence>
<dbReference type="HOGENOM" id="CLU_177817_0_0_9"/>
<dbReference type="EMBL" id="AWVF01000205">
    <property type="protein sequence ID" value="ERJ95575.1"/>
    <property type="molecule type" value="Genomic_DNA"/>
</dbReference>
<protein>
    <recommendedName>
        <fullName evidence="1">DUF7678 domain-containing protein</fullName>
    </recommendedName>
</protein>
<comment type="caution">
    <text evidence="2">The sequence shown here is derived from an EMBL/GenBank/DDBJ whole genome shotgun (WGS) entry which is preliminary data.</text>
</comment>
<dbReference type="InterPro" id="IPR056095">
    <property type="entry name" value="DUF7678"/>
</dbReference>